<name>A0A2P2Q445_RHIMU</name>
<evidence type="ECO:0000313" key="1">
    <source>
        <dbReference type="EMBL" id="MBX61703.1"/>
    </source>
</evidence>
<reference evidence="1" key="1">
    <citation type="submission" date="2018-02" db="EMBL/GenBank/DDBJ databases">
        <title>Rhizophora mucronata_Transcriptome.</title>
        <authorList>
            <person name="Meera S.P."/>
            <person name="Sreeshan A."/>
            <person name="Augustine A."/>
        </authorList>
    </citation>
    <scope>NUCLEOTIDE SEQUENCE</scope>
    <source>
        <tissue evidence="1">Leaf</tissue>
    </source>
</reference>
<protein>
    <submittedName>
        <fullName evidence="1">Uncharacterized protein</fullName>
    </submittedName>
</protein>
<dbReference type="AlphaFoldDB" id="A0A2P2Q445"/>
<accession>A0A2P2Q445</accession>
<sequence length="24" mass="2836">MHKAYMPLFLAPFFICFGSWGRES</sequence>
<dbReference type="EMBL" id="GGEC01081219">
    <property type="protein sequence ID" value="MBX61703.1"/>
    <property type="molecule type" value="Transcribed_RNA"/>
</dbReference>
<organism evidence="1">
    <name type="scientific">Rhizophora mucronata</name>
    <name type="common">Asiatic mangrove</name>
    <dbReference type="NCBI Taxonomy" id="61149"/>
    <lineage>
        <taxon>Eukaryota</taxon>
        <taxon>Viridiplantae</taxon>
        <taxon>Streptophyta</taxon>
        <taxon>Embryophyta</taxon>
        <taxon>Tracheophyta</taxon>
        <taxon>Spermatophyta</taxon>
        <taxon>Magnoliopsida</taxon>
        <taxon>eudicotyledons</taxon>
        <taxon>Gunneridae</taxon>
        <taxon>Pentapetalae</taxon>
        <taxon>rosids</taxon>
        <taxon>fabids</taxon>
        <taxon>Malpighiales</taxon>
        <taxon>Rhizophoraceae</taxon>
        <taxon>Rhizophora</taxon>
    </lineage>
</organism>
<proteinExistence type="predicted"/>